<gene>
    <name evidence="1" type="ORF">LK09_08355</name>
</gene>
<evidence type="ECO:0000313" key="2">
    <source>
        <dbReference type="Proteomes" id="UP000031030"/>
    </source>
</evidence>
<organism evidence="1 2">
    <name type="scientific">Microbacterium mangrovi</name>
    <dbReference type="NCBI Taxonomy" id="1348253"/>
    <lineage>
        <taxon>Bacteria</taxon>
        <taxon>Bacillati</taxon>
        <taxon>Actinomycetota</taxon>
        <taxon>Actinomycetes</taxon>
        <taxon>Micrococcales</taxon>
        <taxon>Microbacteriaceae</taxon>
        <taxon>Microbacterium</taxon>
    </lineage>
</organism>
<dbReference type="RefSeq" id="WP_039397800.1">
    <property type="nucleotide sequence ID" value="NZ_JTDK01000006.1"/>
</dbReference>
<dbReference type="Pfam" id="PF20242">
    <property type="entry name" value="Emfourin"/>
    <property type="match status" value="1"/>
</dbReference>
<keyword evidence="2" id="KW-1185">Reference proteome</keyword>
<evidence type="ECO:0000313" key="1">
    <source>
        <dbReference type="EMBL" id="KHK98865.1"/>
    </source>
</evidence>
<dbReference type="AlphaFoldDB" id="A0A0B2A702"/>
<proteinExistence type="predicted"/>
<dbReference type="STRING" id="1348253.LK09_08355"/>
<sequence length="101" mass="10918">MTNAQPAVVVTVVRSGGFAGIRRRWEAAAGGDAAPRWIALIDDCPWDQPPPHSAGADRFVWRISVSWSRADDRSVELPEDALTGPWQKLVEEVQAAADAAP</sequence>
<comment type="caution">
    <text evidence="1">The sequence shown here is derived from an EMBL/GenBank/DDBJ whole genome shotgun (WGS) entry which is preliminary data.</text>
</comment>
<accession>A0A0B2A702</accession>
<dbReference type="Proteomes" id="UP000031030">
    <property type="component" value="Unassembled WGS sequence"/>
</dbReference>
<dbReference type="OrthoDB" id="4947318at2"/>
<protein>
    <submittedName>
        <fullName evidence="1">Uncharacterized protein</fullName>
    </submittedName>
</protein>
<dbReference type="EMBL" id="JTDK01000006">
    <property type="protein sequence ID" value="KHK98865.1"/>
    <property type="molecule type" value="Genomic_DNA"/>
</dbReference>
<name>A0A0B2A702_9MICO</name>
<reference evidence="1 2" key="1">
    <citation type="submission" date="2014-11" db="EMBL/GenBank/DDBJ databases">
        <title>Genome sequence of Microbacterium mangrovi MUSC 115(T).</title>
        <authorList>
            <person name="Lee L.-H."/>
        </authorList>
    </citation>
    <scope>NUCLEOTIDE SEQUENCE [LARGE SCALE GENOMIC DNA]</scope>
    <source>
        <strain evidence="1 2">MUSC 115</strain>
    </source>
</reference>
<dbReference type="InterPro" id="IPR049457">
    <property type="entry name" value="Emfourin"/>
</dbReference>